<dbReference type="AlphaFoldDB" id="A0A117NI16"/>
<name>A0A117NI16_PICGL</name>
<protein>
    <submittedName>
        <fullName evidence="1">Uncharacterized protein</fullName>
    </submittedName>
</protein>
<evidence type="ECO:0000313" key="1">
    <source>
        <dbReference type="EMBL" id="KUM49268.1"/>
    </source>
</evidence>
<geneLocation type="mitochondrion" evidence="1"/>
<proteinExistence type="predicted"/>
<keyword evidence="1" id="KW-0496">Mitochondrion</keyword>
<sequence length="104" mass="11930">MLRDTIIDGGSGVNILTEMSWESENQRCGLAGGSTWRSTYFPAGRYALQVLINSAPHFEERLFFHSFFCGTAWKRNKDDMMPCWVDRGFNKHESFMTGPRTQCP</sequence>
<gene>
    <name evidence="1" type="ORF">ABT39_MTgene3817</name>
</gene>
<accession>A0A117NI16</accession>
<comment type="caution">
    <text evidence="1">The sequence shown here is derived from an EMBL/GenBank/DDBJ whole genome shotgun (WGS) entry which is preliminary data.</text>
</comment>
<reference evidence="1" key="1">
    <citation type="journal article" date="2015" name="Genome Biol. Evol.">
        <title>Organellar Genomes of White Spruce (Picea glauca): Assembly and Annotation.</title>
        <authorList>
            <person name="Jackman S.D."/>
            <person name="Warren R.L."/>
            <person name="Gibb E.A."/>
            <person name="Vandervalk B.P."/>
            <person name="Mohamadi H."/>
            <person name="Chu J."/>
            <person name="Raymond A."/>
            <person name="Pleasance S."/>
            <person name="Coope R."/>
            <person name="Wildung M.R."/>
            <person name="Ritland C.E."/>
            <person name="Bousquet J."/>
            <person name="Jones S.J."/>
            <person name="Bohlmann J."/>
            <person name="Birol I."/>
        </authorList>
    </citation>
    <scope>NUCLEOTIDE SEQUENCE [LARGE SCALE GENOMIC DNA]</scope>
    <source>
        <tissue evidence="1">Flushing bud</tissue>
    </source>
</reference>
<dbReference type="EMBL" id="LKAM01000003">
    <property type="protein sequence ID" value="KUM49268.1"/>
    <property type="molecule type" value="Genomic_DNA"/>
</dbReference>
<organism evidence="1">
    <name type="scientific">Picea glauca</name>
    <name type="common">White spruce</name>
    <name type="synonym">Pinus glauca</name>
    <dbReference type="NCBI Taxonomy" id="3330"/>
    <lineage>
        <taxon>Eukaryota</taxon>
        <taxon>Viridiplantae</taxon>
        <taxon>Streptophyta</taxon>
        <taxon>Embryophyta</taxon>
        <taxon>Tracheophyta</taxon>
        <taxon>Spermatophyta</taxon>
        <taxon>Pinopsida</taxon>
        <taxon>Pinidae</taxon>
        <taxon>Conifers I</taxon>
        <taxon>Pinales</taxon>
        <taxon>Pinaceae</taxon>
        <taxon>Picea</taxon>
    </lineage>
</organism>